<feature type="domain" description="Succinylglutamate desuccinylase/Aspartoacylase catalytic" evidence="5">
    <location>
        <begin position="33"/>
        <end position="216"/>
    </location>
</feature>
<dbReference type="AlphaFoldDB" id="A0A1M6TZD9"/>
<keyword evidence="2" id="KW-0479">Metal-binding</keyword>
<dbReference type="InterPro" id="IPR043795">
    <property type="entry name" value="N-alpha-Ac-DABA-like"/>
</dbReference>
<dbReference type="InterPro" id="IPR053138">
    <property type="entry name" value="N-alpha-Ac-DABA_deacetylase"/>
</dbReference>
<evidence type="ECO:0000256" key="2">
    <source>
        <dbReference type="ARBA" id="ARBA00022723"/>
    </source>
</evidence>
<dbReference type="PANTHER" id="PTHR37326">
    <property type="entry name" value="BLL3975 PROTEIN"/>
    <property type="match status" value="1"/>
</dbReference>
<evidence type="ECO:0000256" key="1">
    <source>
        <dbReference type="ARBA" id="ARBA00001947"/>
    </source>
</evidence>
<organism evidence="6 7">
    <name type="scientific">Anaerocolumna jejuensis DSM 15929</name>
    <dbReference type="NCBI Taxonomy" id="1121322"/>
    <lineage>
        <taxon>Bacteria</taxon>
        <taxon>Bacillati</taxon>
        <taxon>Bacillota</taxon>
        <taxon>Clostridia</taxon>
        <taxon>Lachnospirales</taxon>
        <taxon>Lachnospiraceae</taxon>
        <taxon>Anaerocolumna</taxon>
    </lineage>
</organism>
<dbReference type="GO" id="GO:0046872">
    <property type="term" value="F:metal ion binding"/>
    <property type="evidence" value="ECO:0007669"/>
    <property type="project" value="UniProtKB-KW"/>
</dbReference>
<keyword evidence="7" id="KW-1185">Reference proteome</keyword>
<name>A0A1M6TZD9_9FIRM</name>
<dbReference type="Pfam" id="PF24827">
    <property type="entry name" value="AstE_AspA_cat"/>
    <property type="match status" value="1"/>
</dbReference>
<accession>A0A1M6TZD9</accession>
<dbReference type="PANTHER" id="PTHR37326:SF1">
    <property type="entry name" value="BLL3975 PROTEIN"/>
    <property type="match status" value="1"/>
</dbReference>
<protein>
    <recommendedName>
        <fullName evidence="5">Succinylglutamate desuccinylase/Aspartoacylase catalytic domain-containing protein</fullName>
    </recommendedName>
</protein>
<evidence type="ECO:0000256" key="4">
    <source>
        <dbReference type="ARBA" id="ARBA00022833"/>
    </source>
</evidence>
<reference evidence="6 7" key="1">
    <citation type="submission" date="2016-11" db="EMBL/GenBank/DDBJ databases">
        <authorList>
            <person name="Jaros S."/>
            <person name="Januszkiewicz K."/>
            <person name="Wedrychowicz H."/>
        </authorList>
    </citation>
    <scope>NUCLEOTIDE SEQUENCE [LARGE SCALE GENOMIC DNA]</scope>
    <source>
        <strain evidence="6 7">DSM 15929</strain>
    </source>
</reference>
<gene>
    <name evidence="6" type="ORF">SAMN02745136_02930</name>
</gene>
<keyword evidence="3" id="KW-0378">Hydrolase</keyword>
<evidence type="ECO:0000259" key="5">
    <source>
        <dbReference type="Pfam" id="PF24827"/>
    </source>
</evidence>
<dbReference type="InterPro" id="IPR055438">
    <property type="entry name" value="AstE_AspA_cat"/>
</dbReference>
<dbReference type="EMBL" id="FRAC01000014">
    <property type="protein sequence ID" value="SHK62253.1"/>
    <property type="molecule type" value="Genomic_DNA"/>
</dbReference>
<keyword evidence="4" id="KW-0862">Zinc</keyword>
<dbReference type="RefSeq" id="WP_073277197.1">
    <property type="nucleotide sequence ID" value="NZ_FRAC01000014.1"/>
</dbReference>
<dbReference type="OrthoDB" id="9782876at2"/>
<dbReference type="Gene3D" id="3.40.630.10">
    <property type="entry name" value="Zn peptidases"/>
    <property type="match status" value="1"/>
</dbReference>
<dbReference type="SUPFAM" id="SSF53187">
    <property type="entry name" value="Zn-dependent exopeptidases"/>
    <property type="match status" value="1"/>
</dbReference>
<dbReference type="CDD" id="cd06253">
    <property type="entry name" value="M14_ASTE_ASPA-like"/>
    <property type="match status" value="1"/>
</dbReference>
<dbReference type="PIRSF" id="PIRSF039012">
    <property type="entry name" value="ASP"/>
    <property type="match status" value="1"/>
</dbReference>
<evidence type="ECO:0000313" key="7">
    <source>
        <dbReference type="Proteomes" id="UP000184386"/>
    </source>
</evidence>
<evidence type="ECO:0000313" key="6">
    <source>
        <dbReference type="EMBL" id="SHK62253.1"/>
    </source>
</evidence>
<dbReference type="GO" id="GO:0016811">
    <property type="term" value="F:hydrolase activity, acting on carbon-nitrogen (but not peptide) bonds, in linear amides"/>
    <property type="evidence" value="ECO:0007669"/>
    <property type="project" value="InterPro"/>
</dbReference>
<proteinExistence type="predicted"/>
<sequence length="314" mass="34623">MIKSVFSIDLPVLESMHIWKNRIEPINKTGNEKRICIVSGIHGDELEGQYICYEIIRRINANLHLLHGIIDIYPCLNPLGIESLTRGIPAFDLDLNRCFPGNKNGDMAENAAQAIAEDILGAELCVDLHSSNIFLREIPQVRMIEENAEMLLPYAKLLNLDFVWVHPSATVQNATLTHALNSSGVPTIAVEMGTGMRITKQFGDQITEGIFCLLKELGMWEGEVITPKTPIISSEGQSEVTMVHADVSGIFLPAVEHWMGIKKGEVIGDIVNSLTGEINQHILAPCDGMVFTLREYPVVNKGSLIVRLLGGDFA</sequence>
<dbReference type="GO" id="GO:0016788">
    <property type="term" value="F:hydrolase activity, acting on ester bonds"/>
    <property type="evidence" value="ECO:0007669"/>
    <property type="project" value="InterPro"/>
</dbReference>
<dbReference type="Proteomes" id="UP000184386">
    <property type="component" value="Unassembled WGS sequence"/>
</dbReference>
<comment type="cofactor">
    <cofactor evidence="1">
        <name>Zn(2+)</name>
        <dbReference type="ChEBI" id="CHEBI:29105"/>
    </cofactor>
</comment>
<evidence type="ECO:0000256" key="3">
    <source>
        <dbReference type="ARBA" id="ARBA00022801"/>
    </source>
</evidence>
<dbReference type="STRING" id="1121322.SAMN02745136_02930"/>